<feature type="region of interest" description="Disordered" evidence="1">
    <location>
        <begin position="320"/>
        <end position="341"/>
    </location>
</feature>
<protein>
    <submittedName>
        <fullName evidence="2">Uncharacterized protein</fullName>
    </submittedName>
</protein>
<evidence type="ECO:0000313" key="2">
    <source>
        <dbReference type="EMBL" id="CAK8988539.1"/>
    </source>
</evidence>
<proteinExistence type="predicted"/>
<gene>
    <name evidence="2" type="ORF">SCF082_LOCUS1430</name>
</gene>
<accession>A0ABP0HGS1</accession>
<keyword evidence="3" id="KW-1185">Reference proteome</keyword>
<sequence>MATPALFVAFGQRRLEVLCGAGFEAVCQQAEAALSLHPESYELYDQCGKVGSDNFDRALASSRGVCLLELREKPEWKKMREMEVQIQKLMERTSPDALHAAQLQAKQMEENVLKHVDLAIEKLKEEFGEKLDKTTLSDLSDSNSTMSRLANLETELAELVVNSSADFGHVESGLVTAQKELESLRGFTADQLQSMEKRMESMESFQKCCEHQLTQSYELPMVPMPDGVDLKELAEKIFAIETDLNEHAITASAMNGHLESAVATAKQELESLRACMSNQLKFVDARIDAMESVEQEFKPSSDVKLGAAWSDGFKSYDLRGLTPLGPSPPPGPGMLGKMAHSLASAQSAPSLKRYALPVSKSLPQLPPIS</sequence>
<comment type="caution">
    <text evidence="2">The sequence shown here is derived from an EMBL/GenBank/DDBJ whole genome shotgun (WGS) entry which is preliminary data.</text>
</comment>
<dbReference type="Proteomes" id="UP001642464">
    <property type="component" value="Unassembled WGS sequence"/>
</dbReference>
<evidence type="ECO:0000256" key="1">
    <source>
        <dbReference type="SAM" id="MobiDB-lite"/>
    </source>
</evidence>
<reference evidence="2 3" key="1">
    <citation type="submission" date="2024-02" db="EMBL/GenBank/DDBJ databases">
        <authorList>
            <person name="Chen Y."/>
            <person name="Shah S."/>
            <person name="Dougan E. K."/>
            <person name="Thang M."/>
            <person name="Chan C."/>
        </authorList>
    </citation>
    <scope>NUCLEOTIDE SEQUENCE [LARGE SCALE GENOMIC DNA]</scope>
</reference>
<name>A0ABP0HGS1_9DINO</name>
<organism evidence="2 3">
    <name type="scientific">Durusdinium trenchii</name>
    <dbReference type="NCBI Taxonomy" id="1381693"/>
    <lineage>
        <taxon>Eukaryota</taxon>
        <taxon>Sar</taxon>
        <taxon>Alveolata</taxon>
        <taxon>Dinophyceae</taxon>
        <taxon>Suessiales</taxon>
        <taxon>Symbiodiniaceae</taxon>
        <taxon>Durusdinium</taxon>
    </lineage>
</organism>
<dbReference type="EMBL" id="CAXAMM010000692">
    <property type="protein sequence ID" value="CAK8988539.1"/>
    <property type="molecule type" value="Genomic_DNA"/>
</dbReference>
<evidence type="ECO:0000313" key="3">
    <source>
        <dbReference type="Proteomes" id="UP001642464"/>
    </source>
</evidence>